<evidence type="ECO:0000256" key="1">
    <source>
        <dbReference type="SAM" id="MobiDB-lite"/>
    </source>
</evidence>
<dbReference type="EMBL" id="JBHFFA010000007">
    <property type="protein sequence ID" value="KAL2612224.1"/>
    <property type="molecule type" value="Genomic_DNA"/>
</dbReference>
<name>A0ABD1XTV5_9MARC</name>
<organism evidence="2 3">
    <name type="scientific">Riccia fluitans</name>
    <dbReference type="NCBI Taxonomy" id="41844"/>
    <lineage>
        <taxon>Eukaryota</taxon>
        <taxon>Viridiplantae</taxon>
        <taxon>Streptophyta</taxon>
        <taxon>Embryophyta</taxon>
        <taxon>Marchantiophyta</taxon>
        <taxon>Marchantiopsida</taxon>
        <taxon>Marchantiidae</taxon>
        <taxon>Marchantiales</taxon>
        <taxon>Ricciaceae</taxon>
        <taxon>Riccia</taxon>
    </lineage>
</organism>
<reference evidence="2 3" key="1">
    <citation type="submission" date="2024-09" db="EMBL/GenBank/DDBJ databases">
        <title>Chromosome-scale assembly of Riccia fluitans.</title>
        <authorList>
            <person name="Paukszto L."/>
            <person name="Sawicki J."/>
            <person name="Karawczyk K."/>
            <person name="Piernik-Szablinska J."/>
            <person name="Szczecinska M."/>
            <person name="Mazdziarz M."/>
        </authorList>
    </citation>
    <scope>NUCLEOTIDE SEQUENCE [LARGE SCALE GENOMIC DNA]</scope>
    <source>
        <strain evidence="2">Rf_01</strain>
        <tissue evidence="2">Aerial parts of the thallus</tissue>
    </source>
</reference>
<protein>
    <submittedName>
        <fullName evidence="2">Uncharacterized protein</fullName>
    </submittedName>
</protein>
<feature type="region of interest" description="Disordered" evidence="1">
    <location>
        <begin position="1"/>
        <end position="24"/>
    </location>
</feature>
<feature type="compositionally biased region" description="Polar residues" evidence="1">
    <location>
        <begin position="7"/>
        <end position="19"/>
    </location>
</feature>
<accession>A0ABD1XTV5</accession>
<gene>
    <name evidence="2" type="ORF">R1flu_023916</name>
</gene>
<dbReference type="Proteomes" id="UP001605036">
    <property type="component" value="Unassembled WGS sequence"/>
</dbReference>
<dbReference type="AlphaFoldDB" id="A0ABD1XTV5"/>
<evidence type="ECO:0000313" key="3">
    <source>
        <dbReference type="Proteomes" id="UP001605036"/>
    </source>
</evidence>
<sequence length="144" mass="15400">MGPRSPCQWQARDSISPASPGSAPHGVVTTVGSRLLIDPSGRSYSPTSGSGLLDTPAMGFKVRLLQLGARSVGTAFRLRLAGFPQKPNPDLRSNPKQKTYFGVGKGSSPIVFRICINPGGDFFHLHYLLNHSMGPSSLQKVRTP</sequence>
<proteinExistence type="predicted"/>
<evidence type="ECO:0000313" key="2">
    <source>
        <dbReference type="EMBL" id="KAL2612224.1"/>
    </source>
</evidence>
<keyword evidence="3" id="KW-1185">Reference proteome</keyword>
<comment type="caution">
    <text evidence="2">The sequence shown here is derived from an EMBL/GenBank/DDBJ whole genome shotgun (WGS) entry which is preliminary data.</text>
</comment>